<evidence type="ECO:0000256" key="1">
    <source>
        <dbReference type="SAM" id="Phobius"/>
    </source>
</evidence>
<keyword evidence="1" id="KW-0812">Transmembrane</keyword>
<keyword evidence="1" id="KW-0472">Membrane</keyword>
<dbReference type="EMBL" id="GBXM01041959">
    <property type="protein sequence ID" value="JAH66618.1"/>
    <property type="molecule type" value="Transcribed_RNA"/>
</dbReference>
<proteinExistence type="predicted"/>
<reference evidence="2" key="1">
    <citation type="submission" date="2014-11" db="EMBL/GenBank/DDBJ databases">
        <authorList>
            <person name="Amaro Gonzalez C."/>
        </authorList>
    </citation>
    <scope>NUCLEOTIDE SEQUENCE</scope>
</reference>
<organism evidence="2">
    <name type="scientific">Anguilla anguilla</name>
    <name type="common">European freshwater eel</name>
    <name type="synonym">Muraena anguilla</name>
    <dbReference type="NCBI Taxonomy" id="7936"/>
    <lineage>
        <taxon>Eukaryota</taxon>
        <taxon>Metazoa</taxon>
        <taxon>Chordata</taxon>
        <taxon>Craniata</taxon>
        <taxon>Vertebrata</taxon>
        <taxon>Euteleostomi</taxon>
        <taxon>Actinopterygii</taxon>
        <taxon>Neopterygii</taxon>
        <taxon>Teleostei</taxon>
        <taxon>Anguilliformes</taxon>
        <taxon>Anguillidae</taxon>
        <taxon>Anguilla</taxon>
    </lineage>
</organism>
<keyword evidence="1" id="KW-1133">Transmembrane helix</keyword>
<name>A0A0E9UNS6_ANGAN</name>
<sequence>MIYCNMSFLSLVLLVPLYIFISQLNLHIKGKIM</sequence>
<dbReference type="AlphaFoldDB" id="A0A0E9UNS6"/>
<evidence type="ECO:0000313" key="2">
    <source>
        <dbReference type="EMBL" id="JAH66618.1"/>
    </source>
</evidence>
<feature type="transmembrane region" description="Helical" evidence="1">
    <location>
        <begin position="6"/>
        <end position="26"/>
    </location>
</feature>
<reference evidence="2" key="2">
    <citation type="journal article" date="2015" name="Fish Shellfish Immunol.">
        <title>Early steps in the European eel (Anguilla anguilla)-Vibrio vulnificus interaction in the gills: Role of the RtxA13 toxin.</title>
        <authorList>
            <person name="Callol A."/>
            <person name="Pajuelo D."/>
            <person name="Ebbesson L."/>
            <person name="Teles M."/>
            <person name="MacKenzie S."/>
            <person name="Amaro C."/>
        </authorList>
    </citation>
    <scope>NUCLEOTIDE SEQUENCE</scope>
</reference>
<accession>A0A0E9UNS6</accession>
<protein>
    <submittedName>
        <fullName evidence="2">Uncharacterized protein</fullName>
    </submittedName>
</protein>